<dbReference type="RefSeq" id="WP_119085977.1">
    <property type="nucleotide sequence ID" value="NZ_QXIY01000030.1"/>
</dbReference>
<dbReference type="InterPro" id="IPR036582">
    <property type="entry name" value="Mao_N_sf"/>
</dbReference>
<evidence type="ECO:0000313" key="2">
    <source>
        <dbReference type="EMBL" id="RIE16398.1"/>
    </source>
</evidence>
<dbReference type="Pfam" id="PF07833">
    <property type="entry name" value="Cu_amine_oxidN1"/>
    <property type="match status" value="1"/>
</dbReference>
<proteinExistence type="predicted"/>
<organism evidence="2 3">
    <name type="scientific">Candidatus Cryosericum septentrionale</name>
    <dbReference type="NCBI Taxonomy" id="2290913"/>
    <lineage>
        <taxon>Bacteria</taxon>
        <taxon>Pseudomonadati</taxon>
        <taxon>Caldisericota/Cryosericota group</taxon>
        <taxon>Candidatus Cryosericota</taxon>
        <taxon>Candidatus Cryosericia</taxon>
        <taxon>Candidatus Cryosericales</taxon>
        <taxon>Candidatus Cryosericaceae</taxon>
        <taxon>Candidatus Cryosericum</taxon>
    </lineage>
</organism>
<protein>
    <submittedName>
        <fullName evidence="2">Copper amine oxidase N-terminal domain-containing protein</fullName>
    </submittedName>
</protein>
<dbReference type="InterPro" id="IPR012854">
    <property type="entry name" value="Cu_amine_oxidase-like_N"/>
</dbReference>
<feature type="domain" description="Copper amine oxidase-like N-terminal" evidence="1">
    <location>
        <begin position="25"/>
        <end position="58"/>
    </location>
</feature>
<sequence>MSPARELGSSYTAETSRGRFDPADVRVVPVILHGRTMLSARFVAEQLGCAVSYDAKTRV</sequence>
<accession>A0A398DW86</accession>
<name>A0A398DW86_9BACT</name>
<dbReference type="OrthoDB" id="9800955at2"/>
<dbReference type="SUPFAM" id="SSF55383">
    <property type="entry name" value="Copper amine oxidase, domain N"/>
    <property type="match status" value="1"/>
</dbReference>
<reference evidence="2 3" key="1">
    <citation type="submission" date="2018-09" db="EMBL/GenBank/DDBJ databases">
        <title>Discovery and Ecogenomic Context for Candidatus Cryosericales, a Global Caldiserica Order Active in Thawing Permafrost.</title>
        <authorList>
            <person name="Martinez M.A."/>
            <person name="Woodcroft B.J."/>
            <person name="Ignacio Espinoza J.C."/>
            <person name="Zayed A."/>
            <person name="Singleton C.M."/>
            <person name="Boyd J."/>
            <person name="Li Y.-F."/>
            <person name="Purvine S."/>
            <person name="Maughan H."/>
            <person name="Hodgkins S.B."/>
            <person name="Anderson D."/>
            <person name="Sederholm M."/>
            <person name="Temperton B."/>
            <person name="Saleska S.R."/>
            <person name="Tyson G.W."/>
            <person name="Rich V.I."/>
        </authorList>
    </citation>
    <scope>NUCLEOTIDE SEQUENCE [LARGE SCALE GENOMIC DNA]</scope>
    <source>
        <strain evidence="2 3">SMC1</strain>
    </source>
</reference>
<dbReference type="EMBL" id="QXIY01000030">
    <property type="protein sequence ID" value="RIE16398.1"/>
    <property type="molecule type" value="Genomic_DNA"/>
</dbReference>
<dbReference type="Proteomes" id="UP000266113">
    <property type="component" value="Unassembled WGS sequence"/>
</dbReference>
<gene>
    <name evidence="2" type="ORF">SMC1_06545</name>
</gene>
<dbReference type="AlphaFoldDB" id="A0A398DW86"/>
<evidence type="ECO:0000259" key="1">
    <source>
        <dbReference type="Pfam" id="PF07833"/>
    </source>
</evidence>
<comment type="caution">
    <text evidence="2">The sequence shown here is derived from an EMBL/GenBank/DDBJ whole genome shotgun (WGS) entry which is preliminary data.</text>
</comment>
<evidence type="ECO:0000313" key="3">
    <source>
        <dbReference type="Proteomes" id="UP000266113"/>
    </source>
</evidence>
<keyword evidence="3" id="KW-1185">Reference proteome</keyword>